<feature type="non-terminal residue" evidence="1">
    <location>
        <position position="1"/>
    </location>
</feature>
<protein>
    <submittedName>
        <fullName evidence="1">Uncharacterized protein</fullName>
    </submittedName>
</protein>
<reference evidence="1" key="1">
    <citation type="journal article" date="2014" name="Front. Microbiol.">
        <title>High frequency of phylogenetically diverse reductive dehalogenase-homologous genes in deep subseafloor sedimentary metagenomes.</title>
        <authorList>
            <person name="Kawai M."/>
            <person name="Futagami T."/>
            <person name="Toyoda A."/>
            <person name="Takaki Y."/>
            <person name="Nishi S."/>
            <person name="Hori S."/>
            <person name="Arai W."/>
            <person name="Tsubouchi T."/>
            <person name="Morono Y."/>
            <person name="Uchiyama I."/>
            <person name="Ito T."/>
            <person name="Fujiyama A."/>
            <person name="Inagaki F."/>
            <person name="Takami H."/>
        </authorList>
    </citation>
    <scope>NUCLEOTIDE SEQUENCE</scope>
    <source>
        <strain evidence="1">Expedition CK06-06</strain>
    </source>
</reference>
<evidence type="ECO:0000313" key="1">
    <source>
        <dbReference type="EMBL" id="GAI52322.1"/>
    </source>
</evidence>
<organism evidence="1">
    <name type="scientific">marine sediment metagenome</name>
    <dbReference type="NCBI Taxonomy" id="412755"/>
    <lineage>
        <taxon>unclassified sequences</taxon>
        <taxon>metagenomes</taxon>
        <taxon>ecological metagenomes</taxon>
    </lineage>
</organism>
<gene>
    <name evidence="1" type="ORF">S06H3_56412</name>
</gene>
<name>X1P7M4_9ZZZZ</name>
<comment type="caution">
    <text evidence="1">The sequence shown here is derived from an EMBL/GenBank/DDBJ whole genome shotgun (WGS) entry which is preliminary data.</text>
</comment>
<sequence>PPLGDLPIGEALSLWKDKGYLDGFSGKRI</sequence>
<dbReference type="EMBL" id="BARV01036280">
    <property type="protein sequence ID" value="GAI52322.1"/>
    <property type="molecule type" value="Genomic_DNA"/>
</dbReference>
<accession>X1P7M4</accession>
<proteinExistence type="predicted"/>
<dbReference type="AlphaFoldDB" id="X1P7M4"/>